<dbReference type="GO" id="GO:0032259">
    <property type="term" value="P:methylation"/>
    <property type="evidence" value="ECO:0007669"/>
    <property type="project" value="UniProtKB-KW"/>
</dbReference>
<dbReference type="Gene3D" id="3.40.50.150">
    <property type="entry name" value="Vaccinia Virus protein VP39"/>
    <property type="match status" value="1"/>
</dbReference>
<protein>
    <recommendedName>
        <fullName evidence="1">catechol O-methyltransferase</fullName>
        <ecNumber evidence="1">2.1.1.6</ecNumber>
    </recommendedName>
</protein>
<evidence type="ECO:0000313" key="7">
    <source>
        <dbReference type="EMBL" id="KAF2664850.1"/>
    </source>
</evidence>
<keyword evidence="5" id="KW-0128">Catecholamine metabolism</keyword>
<reference evidence="7" key="1">
    <citation type="journal article" date="2020" name="Stud. Mycol.">
        <title>101 Dothideomycetes genomes: a test case for predicting lifestyles and emergence of pathogens.</title>
        <authorList>
            <person name="Haridas S."/>
            <person name="Albert R."/>
            <person name="Binder M."/>
            <person name="Bloem J."/>
            <person name="Labutti K."/>
            <person name="Salamov A."/>
            <person name="Andreopoulos B."/>
            <person name="Baker S."/>
            <person name="Barry K."/>
            <person name="Bills G."/>
            <person name="Bluhm B."/>
            <person name="Cannon C."/>
            <person name="Castanera R."/>
            <person name="Culley D."/>
            <person name="Daum C."/>
            <person name="Ezra D."/>
            <person name="Gonzalez J."/>
            <person name="Henrissat B."/>
            <person name="Kuo A."/>
            <person name="Liang C."/>
            <person name="Lipzen A."/>
            <person name="Lutzoni F."/>
            <person name="Magnuson J."/>
            <person name="Mondo S."/>
            <person name="Nolan M."/>
            <person name="Ohm R."/>
            <person name="Pangilinan J."/>
            <person name="Park H.-J."/>
            <person name="Ramirez L."/>
            <person name="Alfaro M."/>
            <person name="Sun H."/>
            <person name="Tritt A."/>
            <person name="Yoshinaga Y."/>
            <person name="Zwiers L.-H."/>
            <person name="Turgeon B."/>
            <person name="Goodwin S."/>
            <person name="Spatafora J."/>
            <person name="Crous P."/>
            <person name="Grigoriev I."/>
        </authorList>
    </citation>
    <scope>NUCLEOTIDE SEQUENCE</scope>
    <source>
        <strain evidence="7">CBS 115976</strain>
    </source>
</reference>
<dbReference type="EMBL" id="MU004241">
    <property type="protein sequence ID" value="KAF2664850.1"/>
    <property type="molecule type" value="Genomic_DNA"/>
</dbReference>
<dbReference type="InterPro" id="IPR002935">
    <property type="entry name" value="SAM_O-MeTrfase"/>
</dbReference>
<keyword evidence="3 7" id="KW-0808">Transferase</keyword>
<dbReference type="Proteomes" id="UP000799302">
    <property type="component" value="Unassembled WGS sequence"/>
</dbReference>
<dbReference type="PANTHER" id="PTHR43836">
    <property type="entry name" value="CATECHOL O-METHYLTRANSFERASE 1-RELATED"/>
    <property type="match status" value="1"/>
</dbReference>
<evidence type="ECO:0000256" key="3">
    <source>
        <dbReference type="ARBA" id="ARBA00022679"/>
    </source>
</evidence>
<keyword evidence="4" id="KW-0949">S-adenosyl-L-methionine</keyword>
<proteinExistence type="inferred from homology"/>
<evidence type="ECO:0000256" key="5">
    <source>
        <dbReference type="ARBA" id="ARBA00022939"/>
    </source>
</evidence>
<dbReference type="PANTHER" id="PTHR43836:SF2">
    <property type="entry name" value="CATECHOL O-METHYLTRANSFERASE 1-RELATED"/>
    <property type="match status" value="1"/>
</dbReference>
<dbReference type="PROSITE" id="PS51682">
    <property type="entry name" value="SAM_OMT_I"/>
    <property type="match status" value="1"/>
</dbReference>
<keyword evidence="8" id="KW-1185">Reference proteome</keyword>
<dbReference type="AlphaFoldDB" id="A0A6A6TYR6"/>
<evidence type="ECO:0000256" key="4">
    <source>
        <dbReference type="ARBA" id="ARBA00022691"/>
    </source>
</evidence>
<organism evidence="7 8">
    <name type="scientific">Microthyrium microscopicum</name>
    <dbReference type="NCBI Taxonomy" id="703497"/>
    <lineage>
        <taxon>Eukaryota</taxon>
        <taxon>Fungi</taxon>
        <taxon>Dikarya</taxon>
        <taxon>Ascomycota</taxon>
        <taxon>Pezizomycotina</taxon>
        <taxon>Dothideomycetes</taxon>
        <taxon>Dothideomycetes incertae sedis</taxon>
        <taxon>Microthyriales</taxon>
        <taxon>Microthyriaceae</taxon>
        <taxon>Microthyrium</taxon>
    </lineage>
</organism>
<dbReference type="OrthoDB" id="186626at2759"/>
<sequence>MSDKVIDWDVITKQYPGLATTIKTGKESHDGREEGLLAFIESHQQLDEIKGSPEKMLATMDEYSRNTDFLISIGPHKSGVLVDLLEKEEPKVIVELGGYLGYSAILFANTLREMHGADAEFHVWSLELDPKFASIADKLIEIAGLSKYISVVVGPAEENLKKLLDKSDISKIDLLFLDHVEKLYQEHFELCRSLGLFKEGTVIAADNVVRPGAPEYRTFVRADPSLSSIGIEGLIQPGDLYDEIEITHVQSV</sequence>
<dbReference type="SUPFAM" id="SSF53335">
    <property type="entry name" value="S-adenosyl-L-methionine-dependent methyltransferases"/>
    <property type="match status" value="1"/>
</dbReference>
<evidence type="ECO:0000313" key="8">
    <source>
        <dbReference type="Proteomes" id="UP000799302"/>
    </source>
</evidence>
<dbReference type="Pfam" id="PF01596">
    <property type="entry name" value="Methyltransf_3"/>
    <property type="match status" value="1"/>
</dbReference>
<accession>A0A6A6TYR6</accession>
<gene>
    <name evidence="7" type="ORF">BT63DRAFT_392168</name>
</gene>
<keyword evidence="2 7" id="KW-0489">Methyltransferase</keyword>
<name>A0A6A6TYR6_9PEZI</name>
<dbReference type="InterPro" id="IPR029063">
    <property type="entry name" value="SAM-dependent_MTases_sf"/>
</dbReference>
<dbReference type="GO" id="GO:0008171">
    <property type="term" value="F:O-methyltransferase activity"/>
    <property type="evidence" value="ECO:0007669"/>
    <property type="project" value="InterPro"/>
</dbReference>
<dbReference type="EC" id="2.1.1.6" evidence="1"/>
<evidence type="ECO:0000256" key="6">
    <source>
        <dbReference type="ARBA" id="ARBA00023453"/>
    </source>
</evidence>
<evidence type="ECO:0000256" key="2">
    <source>
        <dbReference type="ARBA" id="ARBA00022603"/>
    </source>
</evidence>
<evidence type="ECO:0000256" key="1">
    <source>
        <dbReference type="ARBA" id="ARBA00012880"/>
    </source>
</evidence>
<dbReference type="GO" id="GO:0006584">
    <property type="term" value="P:catecholamine metabolic process"/>
    <property type="evidence" value="ECO:0007669"/>
    <property type="project" value="UniProtKB-KW"/>
</dbReference>
<comment type="similarity">
    <text evidence="6">Belongs to the class I-like SAM-binding methyltransferase superfamily. Cation-dependent O-methyltransferase family.</text>
</comment>